<evidence type="ECO:0000259" key="11">
    <source>
        <dbReference type="PROSITE" id="PS51712"/>
    </source>
</evidence>
<dbReference type="EMBL" id="DSGB01000006">
    <property type="protein sequence ID" value="HER96721.1"/>
    <property type="molecule type" value="Genomic_DNA"/>
</dbReference>
<dbReference type="GO" id="GO:0043022">
    <property type="term" value="F:ribosome binding"/>
    <property type="evidence" value="ECO:0007669"/>
    <property type="project" value="TreeGrafter"/>
</dbReference>
<dbReference type="FunFam" id="3.40.50.300:FF:000057">
    <property type="entry name" value="GTPase Der"/>
    <property type="match status" value="1"/>
</dbReference>
<feature type="binding site" evidence="8">
    <location>
        <begin position="118"/>
        <end position="121"/>
    </location>
    <ligand>
        <name>GTP</name>
        <dbReference type="ChEBI" id="CHEBI:37565"/>
        <label>1</label>
    </ligand>
</feature>
<dbReference type="CDD" id="cd01895">
    <property type="entry name" value="EngA2"/>
    <property type="match status" value="1"/>
</dbReference>
<evidence type="ECO:0000256" key="6">
    <source>
        <dbReference type="ARBA" id="ARBA00023134"/>
    </source>
</evidence>
<dbReference type="AlphaFoldDB" id="A0A7V2B1T2"/>
<dbReference type="PANTHER" id="PTHR43834:SF6">
    <property type="entry name" value="GTPASE DER"/>
    <property type="match status" value="1"/>
</dbReference>
<dbReference type="InterPro" id="IPR027417">
    <property type="entry name" value="P-loop_NTPase"/>
</dbReference>
<evidence type="ECO:0000256" key="2">
    <source>
        <dbReference type="ARBA" id="ARBA00020953"/>
    </source>
</evidence>
<keyword evidence="5 8" id="KW-0547">Nucleotide-binding</keyword>
<reference evidence="12" key="1">
    <citation type="journal article" date="2020" name="mSystems">
        <title>Genome- and Community-Level Interaction Insights into Carbon Utilization and Element Cycling Functions of Hydrothermarchaeota in Hydrothermal Sediment.</title>
        <authorList>
            <person name="Zhou Z."/>
            <person name="Liu Y."/>
            <person name="Xu W."/>
            <person name="Pan J."/>
            <person name="Luo Z.H."/>
            <person name="Li M."/>
        </authorList>
    </citation>
    <scope>NUCLEOTIDE SEQUENCE [LARGE SCALE GENOMIC DNA]</scope>
    <source>
        <strain evidence="12">SpSt-143</strain>
    </source>
</reference>
<evidence type="ECO:0000256" key="7">
    <source>
        <dbReference type="ARBA" id="ARBA00032345"/>
    </source>
</evidence>
<dbReference type="PRINTS" id="PR00326">
    <property type="entry name" value="GTP1OBG"/>
</dbReference>
<evidence type="ECO:0000256" key="4">
    <source>
        <dbReference type="ARBA" id="ARBA00022737"/>
    </source>
</evidence>
<feature type="binding site" evidence="8">
    <location>
        <begin position="8"/>
        <end position="15"/>
    </location>
    <ligand>
        <name>GTP</name>
        <dbReference type="ChEBI" id="CHEBI:37565"/>
        <label>1</label>
    </ligand>
</feature>
<dbReference type="Gene3D" id="3.40.50.300">
    <property type="entry name" value="P-loop containing nucleotide triphosphate hydrolases"/>
    <property type="match status" value="2"/>
</dbReference>
<feature type="binding site" evidence="8">
    <location>
        <begin position="181"/>
        <end position="188"/>
    </location>
    <ligand>
        <name>GTP</name>
        <dbReference type="ChEBI" id="CHEBI:37565"/>
        <label>2</label>
    </ligand>
</feature>
<dbReference type="PANTHER" id="PTHR43834">
    <property type="entry name" value="GTPASE DER"/>
    <property type="match status" value="1"/>
</dbReference>
<name>A0A7V2B1T2_RHOMR</name>
<dbReference type="InterPro" id="IPR006073">
    <property type="entry name" value="GTP-bd"/>
</dbReference>
<dbReference type="Pfam" id="PF01926">
    <property type="entry name" value="MMR_HSR1"/>
    <property type="match status" value="2"/>
</dbReference>
<dbReference type="InterPro" id="IPR016484">
    <property type="entry name" value="GTPase_Der"/>
</dbReference>
<comment type="similarity">
    <text evidence="1 8 9 10">Belongs to the TRAFAC class TrmE-Era-EngA-EngB-Septin-like GTPase superfamily. EngA (Der) GTPase family.</text>
</comment>
<dbReference type="Pfam" id="PF14714">
    <property type="entry name" value="KH_dom-like"/>
    <property type="match status" value="1"/>
</dbReference>
<evidence type="ECO:0000256" key="3">
    <source>
        <dbReference type="ARBA" id="ARBA00022517"/>
    </source>
</evidence>
<dbReference type="GO" id="GO:0005525">
    <property type="term" value="F:GTP binding"/>
    <property type="evidence" value="ECO:0007669"/>
    <property type="project" value="UniProtKB-UniRule"/>
</dbReference>
<feature type="domain" description="EngA-type G" evidence="11">
    <location>
        <begin position="175"/>
        <end position="350"/>
    </location>
</feature>
<dbReference type="CDD" id="cd01894">
    <property type="entry name" value="EngA1"/>
    <property type="match status" value="1"/>
</dbReference>
<feature type="binding site" evidence="8">
    <location>
        <begin position="293"/>
        <end position="296"/>
    </location>
    <ligand>
        <name>GTP</name>
        <dbReference type="ChEBI" id="CHEBI:37565"/>
        <label>2</label>
    </ligand>
</feature>
<dbReference type="PROSITE" id="PS51712">
    <property type="entry name" value="G_ENGA"/>
    <property type="match status" value="2"/>
</dbReference>
<evidence type="ECO:0000256" key="8">
    <source>
        <dbReference type="HAMAP-Rule" id="MF_00195"/>
    </source>
</evidence>
<dbReference type="NCBIfam" id="TIGR00231">
    <property type="entry name" value="small_GTP"/>
    <property type="match status" value="2"/>
</dbReference>
<evidence type="ECO:0000256" key="10">
    <source>
        <dbReference type="RuleBase" id="RU004481"/>
    </source>
</evidence>
<accession>A0A7V2B1T2</accession>
<protein>
    <recommendedName>
        <fullName evidence="2 8">GTPase Der</fullName>
    </recommendedName>
    <alternativeName>
        <fullName evidence="7 8">GTP-binding protein EngA</fullName>
    </alternativeName>
</protein>
<dbReference type="Gene3D" id="3.30.300.20">
    <property type="match status" value="1"/>
</dbReference>
<feature type="binding site" evidence="8">
    <location>
        <begin position="55"/>
        <end position="59"/>
    </location>
    <ligand>
        <name>GTP</name>
        <dbReference type="ChEBI" id="CHEBI:37565"/>
        <label>1</label>
    </ligand>
</feature>
<feature type="binding site" evidence="8">
    <location>
        <begin position="228"/>
        <end position="232"/>
    </location>
    <ligand>
        <name>GTP</name>
        <dbReference type="ChEBI" id="CHEBI:37565"/>
        <label>2</label>
    </ligand>
</feature>
<keyword evidence="4 10" id="KW-0677">Repeat</keyword>
<dbReference type="NCBIfam" id="TIGR03594">
    <property type="entry name" value="GTPase_EngA"/>
    <property type="match status" value="1"/>
</dbReference>
<evidence type="ECO:0000256" key="1">
    <source>
        <dbReference type="ARBA" id="ARBA00008279"/>
    </source>
</evidence>
<proteinExistence type="inferred from homology"/>
<dbReference type="GO" id="GO:0042254">
    <property type="term" value="P:ribosome biogenesis"/>
    <property type="evidence" value="ECO:0007669"/>
    <property type="project" value="UniProtKB-KW"/>
</dbReference>
<dbReference type="SUPFAM" id="SSF52540">
    <property type="entry name" value="P-loop containing nucleoside triphosphate hydrolases"/>
    <property type="match status" value="2"/>
</dbReference>
<comment type="caution">
    <text evidence="12">The sequence shown here is derived from an EMBL/GenBank/DDBJ whole genome shotgun (WGS) entry which is preliminary data.</text>
</comment>
<feature type="domain" description="EngA-type G" evidence="11">
    <location>
        <begin position="2"/>
        <end position="166"/>
    </location>
</feature>
<dbReference type="FunFam" id="3.30.300.20:FF:000004">
    <property type="entry name" value="GTPase Der"/>
    <property type="match status" value="1"/>
</dbReference>
<dbReference type="InterPro" id="IPR031166">
    <property type="entry name" value="G_ENGA"/>
</dbReference>
<comment type="function">
    <text evidence="8 10">GTPase that plays an essential role in the late steps of ribosome biogenesis.</text>
</comment>
<evidence type="ECO:0000256" key="9">
    <source>
        <dbReference type="PROSITE-ProRule" id="PRU01049"/>
    </source>
</evidence>
<dbReference type="HAMAP" id="MF_00195">
    <property type="entry name" value="GTPase_Der"/>
    <property type="match status" value="1"/>
</dbReference>
<dbReference type="InterPro" id="IPR032859">
    <property type="entry name" value="KH_dom-like"/>
</dbReference>
<keyword evidence="6 8" id="KW-0342">GTP-binding</keyword>
<dbReference type="InterPro" id="IPR015946">
    <property type="entry name" value="KH_dom-like_a/b"/>
</dbReference>
<dbReference type="FunFam" id="3.40.50.300:FF:000040">
    <property type="entry name" value="GTPase Der"/>
    <property type="match status" value="1"/>
</dbReference>
<sequence>MALVAIVGRPNVGKSTLFNRLTRSQQAITHDEPGVTRDRIYGTAEWNGVSFSVVDTGGYVPHSADIFEQAIREQVEIAIQEADLILFMVDASTGITDLDDALAQMLRRTEKPVIVVANKADNDERTWEAQVFYQLGLPSVYPISALSGRGTGELLDALVQQLPRQTRAPISEERPRLAIVGRPNVGKSSLTNALLGEERAIVTDKSGATRDAVHSVLKYYGREIVLVDTAGLRRRSRIRENIEFYATLRTERALRECDVALVLLEATEGVTAQDIRILRQAEALRKGMVLVVNKWDLVEKDANTMRLWEEAIRARLPTWQHVPLLFISAKTRQRIHRVLETALMVYENRRQRVPTSRLNEVLQAALAQQHPPSYRTHPVKIKYAVQLETAPPVFAFFCNRPEAIKESYRRYLEKQLRAAFGFEGVPLTLVFKQK</sequence>
<comment type="subunit">
    <text evidence="8">Associates with the 50S ribosomal subunit.</text>
</comment>
<evidence type="ECO:0000313" key="12">
    <source>
        <dbReference type="EMBL" id="HER96721.1"/>
    </source>
</evidence>
<dbReference type="InterPro" id="IPR005225">
    <property type="entry name" value="Small_GTP-bd"/>
</dbReference>
<organism evidence="12">
    <name type="scientific">Rhodothermus marinus</name>
    <name type="common">Rhodothermus obamensis</name>
    <dbReference type="NCBI Taxonomy" id="29549"/>
    <lineage>
        <taxon>Bacteria</taxon>
        <taxon>Pseudomonadati</taxon>
        <taxon>Rhodothermota</taxon>
        <taxon>Rhodothermia</taxon>
        <taxon>Rhodothermales</taxon>
        <taxon>Rhodothermaceae</taxon>
        <taxon>Rhodothermus</taxon>
    </lineage>
</organism>
<gene>
    <name evidence="8" type="primary">der</name>
    <name evidence="12" type="ORF">ENO59_09445</name>
</gene>
<keyword evidence="3 8" id="KW-0690">Ribosome biogenesis</keyword>
<evidence type="ECO:0000256" key="5">
    <source>
        <dbReference type="ARBA" id="ARBA00022741"/>
    </source>
</evidence>
<dbReference type="PIRSF" id="PIRSF006485">
    <property type="entry name" value="GTP-binding_EngA"/>
    <property type="match status" value="1"/>
</dbReference>